<evidence type="ECO:0000259" key="11">
    <source>
        <dbReference type="Pfam" id="PF00759"/>
    </source>
</evidence>
<dbReference type="SUPFAM" id="SSF48208">
    <property type="entry name" value="Six-hairpin glycosidases"/>
    <property type="match status" value="1"/>
</dbReference>
<dbReference type="PANTHER" id="PTHR22298">
    <property type="entry name" value="ENDO-1,4-BETA-GLUCANASE"/>
    <property type="match status" value="1"/>
</dbReference>
<feature type="domain" description="Glycoside hydrolase family 9" evidence="11">
    <location>
        <begin position="150"/>
        <end position="251"/>
    </location>
</feature>
<feature type="active site" evidence="9">
    <location>
        <position position="238"/>
    </location>
</feature>
<dbReference type="Pfam" id="PF00759">
    <property type="entry name" value="Glyco_hydro_9"/>
    <property type="match status" value="2"/>
</dbReference>
<keyword evidence="7 8" id="KW-0624">Polysaccharide degradation</keyword>
<dbReference type="AlphaFoldDB" id="A0A834XH42"/>
<dbReference type="EC" id="3.2.1.4" evidence="10"/>
<evidence type="ECO:0000256" key="2">
    <source>
        <dbReference type="ARBA" id="ARBA00007072"/>
    </source>
</evidence>
<evidence type="ECO:0000256" key="9">
    <source>
        <dbReference type="PROSITE-ProRule" id="PRU10060"/>
    </source>
</evidence>
<feature type="active site" evidence="9">
    <location>
        <position position="229"/>
    </location>
</feature>
<evidence type="ECO:0000256" key="3">
    <source>
        <dbReference type="ARBA" id="ARBA00022801"/>
    </source>
</evidence>
<evidence type="ECO:0000256" key="10">
    <source>
        <dbReference type="RuleBase" id="RU361166"/>
    </source>
</evidence>
<feature type="active site" evidence="8">
    <location>
        <position position="177"/>
    </location>
</feature>
<keyword evidence="5 8" id="KW-0119">Carbohydrate metabolism</keyword>
<dbReference type="Proteomes" id="UP000634136">
    <property type="component" value="Unassembled WGS sequence"/>
</dbReference>
<dbReference type="InterPro" id="IPR008928">
    <property type="entry name" value="6-hairpin_glycosidase_sf"/>
</dbReference>
<dbReference type="InterPro" id="IPR033126">
    <property type="entry name" value="Glyco_hydro_9_Asp/Glu_AS"/>
</dbReference>
<keyword evidence="6 8" id="KW-0326">Glycosidase</keyword>
<dbReference type="InterPro" id="IPR001701">
    <property type="entry name" value="Glyco_hydro_9"/>
</dbReference>
<name>A0A834XH42_9FABA</name>
<sequence length="258" mass="28488">MAFTTTMLSWGTLEYGKKMGAQLNDAKDAICWATDYLLKCTNDMSERFYIGVGDPNIDHKCWGRPEDMDTTRTVYSVSPENPGSDVAGETAAAMAAASLVFRKSDPQYSELLEKTAQKVFQFALQYEGAYSDSLGYEFCPSYCSNSSTYKIDYILGENPLKMSYMIGYGPNFPKKIHHRGSSLPSIAAHPQHIGCEEGNQQFFNSPNPNPNLLVGAIVGGPNQNDEYADDRADYNHSEPATYINAAIVGTLAYFSDLH</sequence>
<proteinExistence type="inferred from homology"/>
<comment type="catalytic activity">
    <reaction evidence="1 10">
        <text>Endohydrolysis of (1-&gt;4)-beta-D-glucosidic linkages in cellulose, lichenin and cereal beta-D-glucans.</text>
        <dbReference type="EC" id="3.2.1.4"/>
    </reaction>
</comment>
<dbReference type="PROSITE" id="PS00698">
    <property type="entry name" value="GH9_3"/>
    <property type="match status" value="1"/>
</dbReference>
<evidence type="ECO:0000256" key="1">
    <source>
        <dbReference type="ARBA" id="ARBA00000966"/>
    </source>
</evidence>
<keyword evidence="3 8" id="KW-0378">Hydrolase</keyword>
<evidence type="ECO:0000256" key="5">
    <source>
        <dbReference type="ARBA" id="ARBA00023277"/>
    </source>
</evidence>
<organism evidence="12 13">
    <name type="scientific">Senna tora</name>
    <dbReference type="NCBI Taxonomy" id="362788"/>
    <lineage>
        <taxon>Eukaryota</taxon>
        <taxon>Viridiplantae</taxon>
        <taxon>Streptophyta</taxon>
        <taxon>Embryophyta</taxon>
        <taxon>Tracheophyta</taxon>
        <taxon>Spermatophyta</taxon>
        <taxon>Magnoliopsida</taxon>
        <taxon>eudicotyledons</taxon>
        <taxon>Gunneridae</taxon>
        <taxon>Pentapetalae</taxon>
        <taxon>rosids</taxon>
        <taxon>fabids</taxon>
        <taxon>Fabales</taxon>
        <taxon>Fabaceae</taxon>
        <taxon>Caesalpinioideae</taxon>
        <taxon>Cassia clade</taxon>
        <taxon>Senna</taxon>
    </lineage>
</organism>
<comment type="caution">
    <text evidence="12">The sequence shown here is derived from an EMBL/GenBank/DDBJ whole genome shotgun (WGS) entry which is preliminary data.</text>
</comment>
<evidence type="ECO:0000256" key="7">
    <source>
        <dbReference type="ARBA" id="ARBA00023326"/>
    </source>
</evidence>
<evidence type="ECO:0000256" key="8">
    <source>
        <dbReference type="PROSITE-ProRule" id="PRU10059"/>
    </source>
</evidence>
<dbReference type="EMBL" id="JAAIUW010000001">
    <property type="protein sequence ID" value="KAF7844977.1"/>
    <property type="molecule type" value="Genomic_DNA"/>
</dbReference>
<dbReference type="GO" id="GO:0008810">
    <property type="term" value="F:cellulase activity"/>
    <property type="evidence" value="ECO:0007669"/>
    <property type="project" value="UniProtKB-EC"/>
</dbReference>
<evidence type="ECO:0000256" key="4">
    <source>
        <dbReference type="ARBA" id="ARBA00023001"/>
    </source>
</evidence>
<evidence type="ECO:0000313" key="12">
    <source>
        <dbReference type="EMBL" id="KAF7844977.1"/>
    </source>
</evidence>
<dbReference type="InterPro" id="IPR018221">
    <property type="entry name" value="Glyco_hydro_9_His_AS"/>
</dbReference>
<reference evidence="12" key="1">
    <citation type="submission" date="2020-09" db="EMBL/GenBank/DDBJ databases">
        <title>Genome-Enabled Discovery of Anthraquinone Biosynthesis in Senna tora.</title>
        <authorList>
            <person name="Kang S.-H."/>
            <person name="Pandey R.P."/>
            <person name="Lee C.-M."/>
            <person name="Sim J.-S."/>
            <person name="Jeong J.-T."/>
            <person name="Choi B.-S."/>
            <person name="Jung M."/>
            <person name="Ginzburg D."/>
            <person name="Zhao K."/>
            <person name="Won S.Y."/>
            <person name="Oh T.-J."/>
            <person name="Yu Y."/>
            <person name="Kim N.-H."/>
            <person name="Lee O.R."/>
            <person name="Lee T.-H."/>
            <person name="Bashyal P."/>
            <person name="Kim T.-S."/>
            <person name="Lee W.-H."/>
            <person name="Kawkins C."/>
            <person name="Kim C.-K."/>
            <person name="Kim J.S."/>
            <person name="Ahn B.O."/>
            <person name="Rhee S.Y."/>
            <person name="Sohng J.K."/>
        </authorList>
    </citation>
    <scope>NUCLEOTIDE SEQUENCE</scope>
    <source>
        <tissue evidence="12">Leaf</tissue>
    </source>
</reference>
<feature type="domain" description="Glycoside hydrolase family 9" evidence="11">
    <location>
        <begin position="1"/>
        <end position="147"/>
    </location>
</feature>
<evidence type="ECO:0000256" key="6">
    <source>
        <dbReference type="ARBA" id="ARBA00023295"/>
    </source>
</evidence>
<dbReference type="GO" id="GO:0030245">
    <property type="term" value="P:cellulose catabolic process"/>
    <property type="evidence" value="ECO:0007669"/>
    <property type="project" value="UniProtKB-KW"/>
</dbReference>
<keyword evidence="4 10" id="KW-0136">Cellulose degradation</keyword>
<dbReference type="PROSITE" id="PS00592">
    <property type="entry name" value="GH9_2"/>
    <property type="match status" value="1"/>
</dbReference>
<dbReference type="InterPro" id="IPR012341">
    <property type="entry name" value="6hp_glycosidase-like_sf"/>
</dbReference>
<dbReference type="OrthoDB" id="1723635at2759"/>
<comment type="similarity">
    <text evidence="2 8 10">Belongs to the glycosyl hydrolase 9 (cellulase E) family.</text>
</comment>
<keyword evidence="13" id="KW-1185">Reference proteome</keyword>
<evidence type="ECO:0000313" key="13">
    <source>
        <dbReference type="Proteomes" id="UP000634136"/>
    </source>
</evidence>
<accession>A0A834XH42</accession>
<dbReference type="Gene3D" id="1.50.10.10">
    <property type="match status" value="2"/>
</dbReference>
<protein>
    <recommendedName>
        <fullName evidence="10">Endoglucanase</fullName>
        <ecNumber evidence="10">3.2.1.4</ecNumber>
    </recommendedName>
</protein>
<gene>
    <name evidence="12" type="ORF">G2W53_001882</name>
</gene>